<evidence type="ECO:0000313" key="3">
    <source>
        <dbReference type="Proteomes" id="UP001381693"/>
    </source>
</evidence>
<dbReference type="PANTHER" id="PTHR45036:SF8">
    <property type="entry name" value="METHYLTRANSFERASE-LIKE PROTEIN 7A"/>
    <property type="match status" value="1"/>
</dbReference>
<protein>
    <submittedName>
        <fullName evidence="2">Methyltransferase domain</fullName>
    </submittedName>
</protein>
<feature type="domain" description="Methyltransferase type 11" evidence="1">
    <location>
        <begin position="105"/>
        <end position="202"/>
    </location>
</feature>
<comment type="caution">
    <text evidence="2">The sequence shown here is derived from an EMBL/GenBank/DDBJ whole genome shotgun (WGS) entry which is preliminary data.</text>
</comment>
<reference evidence="2 3" key="1">
    <citation type="submission" date="2023-11" db="EMBL/GenBank/DDBJ databases">
        <title>Halocaridina rubra genome assembly.</title>
        <authorList>
            <person name="Smith C."/>
        </authorList>
    </citation>
    <scope>NUCLEOTIDE SEQUENCE [LARGE SCALE GENOMIC DNA]</scope>
    <source>
        <strain evidence="2">EP-1</strain>
        <tissue evidence="2">Whole</tissue>
    </source>
</reference>
<keyword evidence="3" id="KW-1185">Reference proteome</keyword>
<dbReference type="SUPFAM" id="SSF53335">
    <property type="entry name" value="S-adenosyl-L-methionine-dependent methyltransferases"/>
    <property type="match status" value="1"/>
</dbReference>
<dbReference type="GO" id="GO:0032259">
    <property type="term" value="P:methylation"/>
    <property type="evidence" value="ECO:0007669"/>
    <property type="project" value="UniProtKB-KW"/>
</dbReference>
<keyword evidence="2" id="KW-0808">Transferase</keyword>
<dbReference type="AlphaFoldDB" id="A0AAN9A1P8"/>
<evidence type="ECO:0000313" key="2">
    <source>
        <dbReference type="EMBL" id="KAK7071124.1"/>
    </source>
</evidence>
<dbReference type="CDD" id="cd02440">
    <property type="entry name" value="AdoMet_MTases"/>
    <property type="match status" value="1"/>
</dbReference>
<gene>
    <name evidence="2" type="primary">METTL7A_1</name>
    <name evidence="2" type="ORF">SK128_001234</name>
</gene>
<dbReference type="InterPro" id="IPR052356">
    <property type="entry name" value="Thiol_S-MT"/>
</dbReference>
<organism evidence="2 3">
    <name type="scientific">Halocaridina rubra</name>
    <name type="common">Hawaiian red shrimp</name>
    <dbReference type="NCBI Taxonomy" id="373956"/>
    <lineage>
        <taxon>Eukaryota</taxon>
        <taxon>Metazoa</taxon>
        <taxon>Ecdysozoa</taxon>
        <taxon>Arthropoda</taxon>
        <taxon>Crustacea</taxon>
        <taxon>Multicrustacea</taxon>
        <taxon>Malacostraca</taxon>
        <taxon>Eumalacostraca</taxon>
        <taxon>Eucarida</taxon>
        <taxon>Decapoda</taxon>
        <taxon>Pleocyemata</taxon>
        <taxon>Caridea</taxon>
        <taxon>Atyoidea</taxon>
        <taxon>Atyidae</taxon>
        <taxon>Halocaridina</taxon>
    </lineage>
</organism>
<dbReference type="GO" id="GO:0008757">
    <property type="term" value="F:S-adenosylmethionine-dependent methyltransferase activity"/>
    <property type="evidence" value="ECO:0007669"/>
    <property type="project" value="InterPro"/>
</dbReference>
<dbReference type="PANTHER" id="PTHR45036">
    <property type="entry name" value="METHYLTRANSFERASE LIKE 7B"/>
    <property type="match status" value="1"/>
</dbReference>
<dbReference type="Pfam" id="PF08241">
    <property type="entry name" value="Methyltransf_11"/>
    <property type="match status" value="1"/>
</dbReference>
<name>A0AAN9A1P8_HALRR</name>
<dbReference type="InterPro" id="IPR029063">
    <property type="entry name" value="SAM-dependent_MTases_sf"/>
</dbReference>
<evidence type="ECO:0000259" key="1">
    <source>
        <dbReference type="Pfam" id="PF08241"/>
    </source>
</evidence>
<accession>A0AAN9A1P8</accession>
<dbReference type="Proteomes" id="UP001381693">
    <property type="component" value="Unassembled WGS sequence"/>
</dbReference>
<dbReference type="EMBL" id="JAXCGZ010015136">
    <property type="protein sequence ID" value="KAK7071124.1"/>
    <property type="molecule type" value="Genomic_DNA"/>
</dbReference>
<sequence>MYLLIKEGVEELCTLENCRRVPRLVLNYVNPNHKFLYASAGVLAITVIVKYGAGIKNRYFAWLCNKCTNIKFEEYESLKRDLLKSLATLESHDPQLRIQKTIKILEVGVGAGANFKFYPVGCHLVAVDPNPHFEKYYNDKRANFPQIKSADIVVSTGEAMDMVESNSVDAVVMTLVLCSVRDVTKVISQIKRVLVPGGKFYFSEHILEFDTEKHAWRRRLQKFLTSTGIWPFIGDGCCLNRDPLPALRAVGFSDIQYKVFHGPVPVKLFAFLSPHLMGVATK</sequence>
<keyword evidence="2" id="KW-0489">Methyltransferase</keyword>
<dbReference type="InterPro" id="IPR013216">
    <property type="entry name" value="Methyltransf_11"/>
</dbReference>
<dbReference type="Gene3D" id="3.40.50.150">
    <property type="entry name" value="Vaccinia Virus protein VP39"/>
    <property type="match status" value="1"/>
</dbReference>
<proteinExistence type="predicted"/>